<dbReference type="RefSeq" id="WP_202055048.1">
    <property type="nucleotide sequence ID" value="NZ_JAEQMY010000001.1"/>
</dbReference>
<evidence type="ECO:0000313" key="2">
    <source>
        <dbReference type="Proteomes" id="UP000605848"/>
    </source>
</evidence>
<proteinExistence type="predicted"/>
<gene>
    <name evidence="1" type="ORF">JKG68_00035</name>
</gene>
<name>A0A936Z5D2_9HYPH</name>
<dbReference type="AlphaFoldDB" id="A0A936Z5D2"/>
<organism evidence="1 2">
    <name type="scientific">Microvirga aerilata</name>
    <dbReference type="NCBI Taxonomy" id="670292"/>
    <lineage>
        <taxon>Bacteria</taxon>
        <taxon>Pseudomonadati</taxon>
        <taxon>Pseudomonadota</taxon>
        <taxon>Alphaproteobacteria</taxon>
        <taxon>Hyphomicrobiales</taxon>
        <taxon>Methylobacteriaceae</taxon>
        <taxon>Microvirga</taxon>
    </lineage>
</organism>
<sequence>MSNSLSNEEINERRKFVASQYSGILPQYEAFYIHSVMYAADCSANAFERYKIAVEEYESPTIIVAIVQEALTHAAALSRFFWPILSKKGDPLREARGAALRGAFGLDERCPLYSRSLRNAIEHYDERLDSFLLVDRVGSFFPTPLVNTHKLADDVIRHIFKMVDPDEEIFVLFGEKYELSPIRDAVFDVYEKCAKMLLDGRLK</sequence>
<reference evidence="1" key="1">
    <citation type="submission" date="2021-01" db="EMBL/GenBank/DDBJ databases">
        <title>Microvirga sp.</title>
        <authorList>
            <person name="Kim M.K."/>
        </authorList>
    </citation>
    <scope>NUCLEOTIDE SEQUENCE</scope>
    <source>
        <strain evidence="1">5420S-16</strain>
    </source>
</reference>
<dbReference type="EMBL" id="JAEQMY010000001">
    <property type="protein sequence ID" value="MBL0402351.1"/>
    <property type="molecule type" value="Genomic_DNA"/>
</dbReference>
<evidence type="ECO:0000313" key="1">
    <source>
        <dbReference type="EMBL" id="MBL0402351.1"/>
    </source>
</evidence>
<keyword evidence="2" id="KW-1185">Reference proteome</keyword>
<accession>A0A936Z5D2</accession>
<comment type="caution">
    <text evidence="1">The sequence shown here is derived from an EMBL/GenBank/DDBJ whole genome shotgun (WGS) entry which is preliminary data.</text>
</comment>
<protein>
    <submittedName>
        <fullName evidence="1">Uncharacterized protein</fullName>
    </submittedName>
</protein>
<dbReference type="Proteomes" id="UP000605848">
    <property type="component" value="Unassembled WGS sequence"/>
</dbReference>